<gene>
    <name evidence="1" type="ORF">DHETER_LOCUS3043</name>
</gene>
<name>A0ACA9KZB2_9GLOM</name>
<sequence length="204" mass="22554">MKRKRNTRSCNSCRAKKKGCSGGENGVSSCKLCRDKRIDCSYVKEIGLLGGYCENHPGAENANDNISYLQNIPNELLPNCNILYPQNGFIDSDGSSEYHGFGNLANSSHNTSQTNMPQAIETIGENLNSARLIKECLKHGSKIVHHLTDLVLLEHQYPQSLTSPTLNENLKNLLITLQSESSQIEKIATEQTNNLESSPLDQFS</sequence>
<protein>
    <submittedName>
        <fullName evidence="1">5552_t:CDS:1</fullName>
    </submittedName>
</protein>
<dbReference type="Proteomes" id="UP000789702">
    <property type="component" value="Unassembled WGS sequence"/>
</dbReference>
<keyword evidence="2" id="KW-1185">Reference proteome</keyword>
<evidence type="ECO:0000313" key="1">
    <source>
        <dbReference type="EMBL" id="CAG8501818.1"/>
    </source>
</evidence>
<reference evidence="1" key="1">
    <citation type="submission" date="2021-06" db="EMBL/GenBank/DDBJ databases">
        <authorList>
            <person name="Kallberg Y."/>
            <person name="Tangrot J."/>
            <person name="Rosling A."/>
        </authorList>
    </citation>
    <scope>NUCLEOTIDE SEQUENCE</scope>
    <source>
        <strain evidence="1">IL203A</strain>
    </source>
</reference>
<organism evidence="1 2">
    <name type="scientific">Dentiscutata heterogama</name>
    <dbReference type="NCBI Taxonomy" id="1316150"/>
    <lineage>
        <taxon>Eukaryota</taxon>
        <taxon>Fungi</taxon>
        <taxon>Fungi incertae sedis</taxon>
        <taxon>Mucoromycota</taxon>
        <taxon>Glomeromycotina</taxon>
        <taxon>Glomeromycetes</taxon>
        <taxon>Diversisporales</taxon>
        <taxon>Gigasporaceae</taxon>
        <taxon>Dentiscutata</taxon>
    </lineage>
</organism>
<accession>A0ACA9KZB2</accession>
<evidence type="ECO:0000313" key="2">
    <source>
        <dbReference type="Proteomes" id="UP000789702"/>
    </source>
</evidence>
<proteinExistence type="predicted"/>
<feature type="non-terminal residue" evidence="1">
    <location>
        <position position="204"/>
    </location>
</feature>
<comment type="caution">
    <text evidence="1">The sequence shown here is derived from an EMBL/GenBank/DDBJ whole genome shotgun (WGS) entry which is preliminary data.</text>
</comment>
<dbReference type="EMBL" id="CAJVPU010002476">
    <property type="protein sequence ID" value="CAG8501818.1"/>
    <property type="molecule type" value="Genomic_DNA"/>
</dbReference>